<name>A0A7G9QVW5_9GAMM</name>
<dbReference type="AlphaFoldDB" id="A0A7G9QVW5"/>
<accession>A0A7G9QVW5</accession>
<organism evidence="1 2">
    <name type="scientific">Thermomonas brevis</name>
    <dbReference type="NCBI Taxonomy" id="215691"/>
    <lineage>
        <taxon>Bacteria</taxon>
        <taxon>Pseudomonadati</taxon>
        <taxon>Pseudomonadota</taxon>
        <taxon>Gammaproteobacteria</taxon>
        <taxon>Lysobacterales</taxon>
        <taxon>Lysobacteraceae</taxon>
        <taxon>Thermomonas</taxon>
    </lineage>
</organism>
<reference evidence="1 2" key="1">
    <citation type="submission" date="2020-08" db="EMBL/GenBank/DDBJ databases">
        <title>Genome sequence of Thermomonas brevis KACC 16975T.</title>
        <authorList>
            <person name="Hyun D.-W."/>
            <person name="Bae J.-W."/>
        </authorList>
    </citation>
    <scope>NUCLEOTIDE SEQUENCE [LARGE SCALE GENOMIC DNA]</scope>
    <source>
        <strain evidence="1 2">KACC 16975</strain>
    </source>
</reference>
<dbReference type="Proteomes" id="UP000515977">
    <property type="component" value="Chromosome"/>
</dbReference>
<evidence type="ECO:0000313" key="2">
    <source>
        <dbReference type="Proteomes" id="UP000515977"/>
    </source>
</evidence>
<protein>
    <submittedName>
        <fullName evidence="1">Uncharacterized protein</fullName>
    </submittedName>
</protein>
<dbReference type="KEGG" id="tbv:H9L17_04955"/>
<evidence type="ECO:0000313" key="1">
    <source>
        <dbReference type="EMBL" id="QNN47490.1"/>
    </source>
</evidence>
<dbReference type="RefSeq" id="WP_187571235.1">
    <property type="nucleotide sequence ID" value="NZ_CP060711.1"/>
</dbReference>
<sequence length="151" mass="16117">MIASPEKLHELLRYCIDFGKTMLTNSGEFHPFGATLGLDDKVSAAGGYNGEEHPAAQDIHRLLGEAFSSSAAEGSIAAAALAANVNIPREYDPPAPDGIRVLLESKDFSRLIYIPYVIKRQGLFTKSNSVTLFEPIAVQVGPGIFKAAANA</sequence>
<dbReference type="EMBL" id="CP060711">
    <property type="protein sequence ID" value="QNN47490.1"/>
    <property type="molecule type" value="Genomic_DNA"/>
</dbReference>
<proteinExistence type="predicted"/>
<keyword evidence="2" id="KW-1185">Reference proteome</keyword>
<gene>
    <name evidence="1" type="ORF">H9L17_04955</name>
</gene>